<evidence type="ECO:0000256" key="4">
    <source>
        <dbReference type="ARBA" id="ARBA00025742"/>
    </source>
</evidence>
<name>A0A4Y8RIS3_9HYPH</name>
<dbReference type="GO" id="GO:0046872">
    <property type="term" value="F:metal ion binding"/>
    <property type="evidence" value="ECO:0007669"/>
    <property type="project" value="UniProtKB-KW"/>
</dbReference>
<keyword evidence="8" id="KW-1185">Reference proteome</keyword>
<evidence type="ECO:0000313" key="7">
    <source>
        <dbReference type="EMBL" id="TFF21757.1"/>
    </source>
</evidence>
<evidence type="ECO:0000256" key="2">
    <source>
        <dbReference type="ARBA" id="ARBA00022801"/>
    </source>
</evidence>
<comment type="similarity">
    <text evidence="4">Belongs to the cyclic nucleotide phosphodiesterase class-III family.</text>
</comment>
<dbReference type="EMBL" id="SOZD01000004">
    <property type="protein sequence ID" value="TFF21757.1"/>
    <property type="molecule type" value="Genomic_DNA"/>
</dbReference>
<dbReference type="SUPFAM" id="SSF56300">
    <property type="entry name" value="Metallo-dependent phosphatases"/>
    <property type="match status" value="1"/>
</dbReference>
<evidence type="ECO:0000256" key="5">
    <source>
        <dbReference type="SAM" id="MobiDB-lite"/>
    </source>
</evidence>
<dbReference type="Pfam" id="PF00149">
    <property type="entry name" value="Metallophos"/>
    <property type="match status" value="1"/>
</dbReference>
<dbReference type="Proteomes" id="UP000298179">
    <property type="component" value="Unassembled WGS sequence"/>
</dbReference>
<gene>
    <name evidence="7" type="ORF">E3C22_13810</name>
</gene>
<organism evidence="7 8">
    <name type="scientific">Jiella endophytica</name>
    <dbReference type="NCBI Taxonomy" id="2558362"/>
    <lineage>
        <taxon>Bacteria</taxon>
        <taxon>Pseudomonadati</taxon>
        <taxon>Pseudomonadota</taxon>
        <taxon>Alphaproteobacteria</taxon>
        <taxon>Hyphomicrobiales</taxon>
        <taxon>Aurantimonadaceae</taxon>
        <taxon>Jiella</taxon>
    </lineage>
</organism>
<dbReference type="InterPro" id="IPR004843">
    <property type="entry name" value="Calcineurin-like_PHP"/>
</dbReference>
<dbReference type="PANTHER" id="PTHR42988">
    <property type="entry name" value="PHOSPHOHYDROLASE"/>
    <property type="match status" value="1"/>
</dbReference>
<feature type="domain" description="Calcineurin-like phosphoesterase" evidence="6">
    <location>
        <begin position="1"/>
        <end position="192"/>
    </location>
</feature>
<keyword evidence="2" id="KW-0378">Hydrolase</keyword>
<evidence type="ECO:0000256" key="1">
    <source>
        <dbReference type="ARBA" id="ARBA00022723"/>
    </source>
</evidence>
<feature type="region of interest" description="Disordered" evidence="5">
    <location>
        <begin position="198"/>
        <end position="219"/>
    </location>
</feature>
<dbReference type="AlphaFoldDB" id="A0A4Y8RIS3"/>
<dbReference type="InterPro" id="IPR029052">
    <property type="entry name" value="Metallo-depent_PP-like"/>
</dbReference>
<sequence>MLLAHLSDLHFGRHDPEAADALVKDVRGQAPDLVVVSGDFTQDGTKAEFRQAEAFLDALSLPLFCIPGNHDVPAKNILRRLTAPYSLYRRHIADELEPFVETGGVAIAGLKTSRRLRLGLNWAHGSLSRDQIGALEHRFAESDPGAVRVVVAHHPLMLPETPFGMKTVKRADLALSTFAGLGVRLVLSGHFHLTYQRRHAPDKAVREGQPTTSGERRPKALPLTVVQAASAISTRLRGEPNAYNLIVIEDGRIDVAVREWRGGAWVGQSAGRPRHSRCSA</sequence>
<dbReference type="InterPro" id="IPR050884">
    <property type="entry name" value="CNP_phosphodiesterase-III"/>
</dbReference>
<dbReference type="Gene3D" id="3.60.21.10">
    <property type="match status" value="1"/>
</dbReference>
<reference evidence="7 8" key="1">
    <citation type="submission" date="2019-03" db="EMBL/GenBank/DDBJ databases">
        <title>Jiella endophytica sp. nov., a novel endophytic bacterium isolated from root of Ficus microcarpa Linn. f.</title>
        <authorList>
            <person name="Tuo L."/>
        </authorList>
    </citation>
    <scope>NUCLEOTIDE SEQUENCE [LARGE SCALE GENOMIC DNA]</scope>
    <source>
        <strain evidence="7 8">CBS5Q-3</strain>
    </source>
</reference>
<dbReference type="OrthoDB" id="651281at2"/>
<proteinExistence type="inferred from homology"/>
<accession>A0A4Y8RIS3</accession>
<keyword evidence="3" id="KW-0408">Iron</keyword>
<evidence type="ECO:0000256" key="3">
    <source>
        <dbReference type="ARBA" id="ARBA00023004"/>
    </source>
</evidence>
<dbReference type="GO" id="GO:0016787">
    <property type="term" value="F:hydrolase activity"/>
    <property type="evidence" value="ECO:0007669"/>
    <property type="project" value="UniProtKB-KW"/>
</dbReference>
<keyword evidence="1" id="KW-0479">Metal-binding</keyword>
<evidence type="ECO:0000259" key="6">
    <source>
        <dbReference type="Pfam" id="PF00149"/>
    </source>
</evidence>
<dbReference type="RefSeq" id="WP_134762640.1">
    <property type="nucleotide sequence ID" value="NZ_SOZD01000004.1"/>
</dbReference>
<evidence type="ECO:0000313" key="8">
    <source>
        <dbReference type="Proteomes" id="UP000298179"/>
    </source>
</evidence>
<protein>
    <submittedName>
        <fullName evidence="7">Metallophosphoesterase</fullName>
    </submittedName>
</protein>
<dbReference type="PANTHER" id="PTHR42988:SF2">
    <property type="entry name" value="CYCLIC NUCLEOTIDE PHOSPHODIESTERASE CBUA0032-RELATED"/>
    <property type="match status" value="1"/>
</dbReference>
<comment type="caution">
    <text evidence="7">The sequence shown here is derived from an EMBL/GenBank/DDBJ whole genome shotgun (WGS) entry which is preliminary data.</text>
</comment>